<dbReference type="SUPFAM" id="SSF51306">
    <property type="entry name" value="LexA/Signal peptidase"/>
    <property type="match status" value="1"/>
</dbReference>
<feature type="domain" description="Peptidase S26" evidence="5">
    <location>
        <begin position="260"/>
        <end position="293"/>
    </location>
</feature>
<dbReference type="Gene3D" id="2.10.109.10">
    <property type="entry name" value="Umud Fragment, subunit A"/>
    <property type="match status" value="2"/>
</dbReference>
<dbReference type="PANTHER" id="PTHR43390:SF1">
    <property type="entry name" value="CHLOROPLAST PROCESSING PEPTIDASE"/>
    <property type="match status" value="1"/>
</dbReference>
<dbReference type="GO" id="GO:0006465">
    <property type="term" value="P:signal peptide processing"/>
    <property type="evidence" value="ECO:0007669"/>
    <property type="project" value="InterPro"/>
</dbReference>
<dbReference type="GO" id="GO:0009003">
    <property type="term" value="F:signal peptidase activity"/>
    <property type="evidence" value="ECO:0007669"/>
    <property type="project" value="UniProtKB-EC"/>
</dbReference>
<comment type="caution">
    <text evidence="6">The sequence shown here is derived from an EMBL/GenBank/DDBJ whole genome shotgun (WGS) entry which is preliminary data.</text>
</comment>
<protein>
    <recommendedName>
        <fullName evidence="2 4">Signal peptidase I</fullName>
        <ecNumber evidence="4">3.4.21.89</ecNumber>
    </recommendedName>
</protein>
<dbReference type="RefSeq" id="WP_254093054.1">
    <property type="nucleotide sequence ID" value="NZ_JAHESC010000049.1"/>
</dbReference>
<evidence type="ECO:0000313" key="6">
    <source>
        <dbReference type="EMBL" id="MBT1689831.1"/>
    </source>
</evidence>
<dbReference type="InterPro" id="IPR036286">
    <property type="entry name" value="LexA/Signal_pep-like_sf"/>
</dbReference>
<dbReference type="GO" id="GO:0016020">
    <property type="term" value="C:membrane"/>
    <property type="evidence" value="ECO:0007669"/>
    <property type="project" value="UniProtKB-SubCell"/>
</dbReference>
<evidence type="ECO:0000256" key="1">
    <source>
        <dbReference type="ARBA" id="ARBA00009370"/>
    </source>
</evidence>
<comment type="catalytic activity">
    <reaction evidence="4">
        <text>Cleavage of hydrophobic, N-terminal signal or leader sequences from secreted and periplasmic proteins.</text>
        <dbReference type="EC" id="3.4.21.89"/>
    </reaction>
</comment>
<organism evidence="6 7">
    <name type="scientific">Dawidia soli</name>
    <dbReference type="NCBI Taxonomy" id="2782352"/>
    <lineage>
        <taxon>Bacteria</taxon>
        <taxon>Pseudomonadati</taxon>
        <taxon>Bacteroidota</taxon>
        <taxon>Cytophagia</taxon>
        <taxon>Cytophagales</taxon>
        <taxon>Chryseotaleaceae</taxon>
        <taxon>Dawidia</taxon>
    </lineage>
</organism>
<feature type="domain" description="Peptidase S26" evidence="5">
    <location>
        <begin position="8"/>
        <end position="147"/>
    </location>
</feature>
<dbReference type="EC" id="3.4.21.89" evidence="4"/>
<accession>A0AAP2DEU1</accession>
<dbReference type="NCBIfam" id="TIGR02227">
    <property type="entry name" value="sigpep_I_bact"/>
    <property type="match status" value="1"/>
</dbReference>
<comment type="similarity">
    <text evidence="1 4">Belongs to the peptidase S26 family.</text>
</comment>
<dbReference type="Pfam" id="PF10502">
    <property type="entry name" value="Peptidase_S26"/>
    <property type="match status" value="2"/>
</dbReference>
<feature type="active site" evidence="3">
    <location>
        <position position="119"/>
    </location>
</feature>
<evidence type="ECO:0000256" key="3">
    <source>
        <dbReference type="PIRSR" id="PIRSR600223-1"/>
    </source>
</evidence>
<evidence type="ECO:0000256" key="4">
    <source>
        <dbReference type="RuleBase" id="RU362042"/>
    </source>
</evidence>
<evidence type="ECO:0000313" key="7">
    <source>
        <dbReference type="Proteomes" id="UP001319180"/>
    </source>
</evidence>
<keyword evidence="4" id="KW-1133">Transmembrane helix</keyword>
<evidence type="ECO:0000259" key="5">
    <source>
        <dbReference type="Pfam" id="PF10502"/>
    </source>
</evidence>
<gene>
    <name evidence="6" type="primary">lepB</name>
    <name evidence="6" type="ORF">KK078_24935</name>
</gene>
<dbReference type="GO" id="GO:0004252">
    <property type="term" value="F:serine-type endopeptidase activity"/>
    <property type="evidence" value="ECO:0007669"/>
    <property type="project" value="InterPro"/>
</dbReference>
<reference evidence="6 7" key="1">
    <citation type="submission" date="2021-05" db="EMBL/GenBank/DDBJ databases">
        <title>A Polyphasic approach of four new species of the genus Ohtaekwangia: Ohtaekwangia histidinii sp. nov., Ohtaekwangia cretensis sp. nov., Ohtaekwangia indiensis sp. nov., Ohtaekwangia reichenbachii sp. nov. from diverse environment.</title>
        <authorList>
            <person name="Octaviana S."/>
        </authorList>
    </citation>
    <scope>NUCLEOTIDE SEQUENCE [LARGE SCALE GENOMIC DNA]</scope>
    <source>
        <strain evidence="6 7">PWU37</strain>
    </source>
</reference>
<sequence length="314" mass="36867">MNRYTIKWRRWLFWGFLVVVLSVGIKLFVVDLRHVPTASMEQCILVGDYILVNKLSYGARMPRSPLEIPWFNLFALDKHVFPWFRDTHWGYNRLSHASVSRDDIMVFEGPWDDETVLVKRCRALPGDIVEVSADQLFINGAPAQDPETIRYQYGYYYPGCDTAADQAYPYSLHPDTARLLRRRGGERHLRLSPYLQNESNDVKAMQVPSRDLSINLHRYKRALPYYINIINRYEGASVEVVNDTILINGVADSVFTFKYDYYFLLGDNRRYSEDSRKWGFVPEQNVIGKAARVLFSKDRQTNHIRWNRFFCPLK</sequence>
<feature type="active site" evidence="3">
    <location>
        <position position="39"/>
    </location>
</feature>
<dbReference type="InterPro" id="IPR019533">
    <property type="entry name" value="Peptidase_S26"/>
</dbReference>
<feature type="transmembrane region" description="Helical" evidence="4">
    <location>
        <begin position="12"/>
        <end position="30"/>
    </location>
</feature>
<dbReference type="EMBL" id="JAHESC010000049">
    <property type="protein sequence ID" value="MBT1689831.1"/>
    <property type="molecule type" value="Genomic_DNA"/>
</dbReference>
<keyword evidence="7" id="KW-1185">Reference proteome</keyword>
<name>A0AAP2DEU1_9BACT</name>
<evidence type="ECO:0000256" key="2">
    <source>
        <dbReference type="ARBA" id="ARBA00019232"/>
    </source>
</evidence>
<dbReference type="InterPro" id="IPR000223">
    <property type="entry name" value="Pept_S26A_signal_pept_1"/>
</dbReference>
<keyword evidence="4" id="KW-0645">Protease</keyword>
<keyword evidence="4" id="KW-0472">Membrane</keyword>
<proteinExistence type="inferred from homology"/>
<dbReference type="CDD" id="cd06530">
    <property type="entry name" value="S26_SPase_I"/>
    <property type="match status" value="2"/>
</dbReference>
<dbReference type="AlphaFoldDB" id="A0AAP2DEU1"/>
<dbReference type="PANTHER" id="PTHR43390">
    <property type="entry name" value="SIGNAL PEPTIDASE I"/>
    <property type="match status" value="1"/>
</dbReference>
<dbReference type="Proteomes" id="UP001319180">
    <property type="component" value="Unassembled WGS sequence"/>
</dbReference>
<keyword evidence="4" id="KW-0812">Transmembrane</keyword>
<dbReference type="PRINTS" id="PR00727">
    <property type="entry name" value="LEADERPTASE"/>
</dbReference>
<keyword evidence="4 6" id="KW-0378">Hydrolase</keyword>
<comment type="subcellular location">
    <subcellularLocation>
        <location evidence="4">Membrane</location>
        <topology evidence="4">Single-pass type II membrane protein</topology>
    </subcellularLocation>
</comment>